<feature type="region of interest" description="Disordered" evidence="1">
    <location>
        <begin position="151"/>
        <end position="199"/>
    </location>
</feature>
<evidence type="ECO:0000313" key="3">
    <source>
        <dbReference type="Proteomes" id="UP001175228"/>
    </source>
</evidence>
<evidence type="ECO:0000256" key="1">
    <source>
        <dbReference type="SAM" id="MobiDB-lite"/>
    </source>
</evidence>
<feature type="region of interest" description="Disordered" evidence="1">
    <location>
        <begin position="323"/>
        <end position="389"/>
    </location>
</feature>
<feature type="compositionally biased region" description="Basic and acidic residues" evidence="1">
    <location>
        <begin position="364"/>
        <end position="376"/>
    </location>
</feature>
<dbReference type="EMBL" id="JAUEPU010000017">
    <property type="protein sequence ID" value="KAK0495549.1"/>
    <property type="molecule type" value="Genomic_DNA"/>
</dbReference>
<reference evidence="2" key="1">
    <citation type="submission" date="2023-06" db="EMBL/GenBank/DDBJ databases">
        <authorList>
            <consortium name="Lawrence Berkeley National Laboratory"/>
            <person name="Ahrendt S."/>
            <person name="Sahu N."/>
            <person name="Indic B."/>
            <person name="Wong-Bajracharya J."/>
            <person name="Merenyi Z."/>
            <person name="Ke H.-M."/>
            <person name="Monk M."/>
            <person name="Kocsube S."/>
            <person name="Drula E."/>
            <person name="Lipzen A."/>
            <person name="Balint B."/>
            <person name="Henrissat B."/>
            <person name="Andreopoulos B."/>
            <person name="Martin F.M."/>
            <person name="Harder C.B."/>
            <person name="Rigling D."/>
            <person name="Ford K.L."/>
            <person name="Foster G.D."/>
            <person name="Pangilinan J."/>
            <person name="Papanicolaou A."/>
            <person name="Barry K."/>
            <person name="LaButti K."/>
            <person name="Viragh M."/>
            <person name="Koriabine M."/>
            <person name="Yan M."/>
            <person name="Riley R."/>
            <person name="Champramary S."/>
            <person name="Plett K.L."/>
            <person name="Tsai I.J."/>
            <person name="Slot J."/>
            <person name="Sipos G."/>
            <person name="Plett J."/>
            <person name="Nagy L.G."/>
            <person name="Grigoriev I.V."/>
        </authorList>
    </citation>
    <scope>NUCLEOTIDE SEQUENCE</scope>
    <source>
        <strain evidence="2">HWK02</strain>
    </source>
</reference>
<protein>
    <submittedName>
        <fullName evidence="2">Uncharacterized protein</fullName>
    </submittedName>
</protein>
<feature type="compositionally biased region" description="Polar residues" evidence="1">
    <location>
        <begin position="481"/>
        <end position="494"/>
    </location>
</feature>
<feature type="compositionally biased region" description="Basic and acidic residues" evidence="1">
    <location>
        <begin position="181"/>
        <end position="196"/>
    </location>
</feature>
<organism evidence="2 3">
    <name type="scientific">Armillaria luteobubalina</name>
    <dbReference type="NCBI Taxonomy" id="153913"/>
    <lineage>
        <taxon>Eukaryota</taxon>
        <taxon>Fungi</taxon>
        <taxon>Dikarya</taxon>
        <taxon>Basidiomycota</taxon>
        <taxon>Agaricomycotina</taxon>
        <taxon>Agaricomycetes</taxon>
        <taxon>Agaricomycetidae</taxon>
        <taxon>Agaricales</taxon>
        <taxon>Marasmiineae</taxon>
        <taxon>Physalacriaceae</taxon>
        <taxon>Armillaria</taxon>
    </lineage>
</organism>
<accession>A0AA39Q4B4</accession>
<evidence type="ECO:0000313" key="2">
    <source>
        <dbReference type="EMBL" id="KAK0495549.1"/>
    </source>
</evidence>
<dbReference type="Proteomes" id="UP001175228">
    <property type="component" value="Unassembled WGS sequence"/>
</dbReference>
<feature type="region of interest" description="Disordered" evidence="1">
    <location>
        <begin position="115"/>
        <end position="135"/>
    </location>
</feature>
<feature type="region of interest" description="Disordered" evidence="1">
    <location>
        <begin position="472"/>
        <end position="548"/>
    </location>
</feature>
<keyword evidence="3" id="KW-1185">Reference proteome</keyword>
<proteinExistence type="predicted"/>
<comment type="caution">
    <text evidence="2">The sequence shown here is derived from an EMBL/GenBank/DDBJ whole genome shotgun (WGS) entry which is preliminary data.</text>
</comment>
<feature type="compositionally biased region" description="Polar residues" evidence="1">
    <location>
        <begin position="155"/>
        <end position="167"/>
    </location>
</feature>
<gene>
    <name evidence="2" type="ORF">EDD18DRAFT_245990</name>
</gene>
<dbReference type="AlphaFoldDB" id="A0AA39Q4B4"/>
<feature type="compositionally biased region" description="Pro residues" evidence="1">
    <location>
        <begin position="327"/>
        <end position="342"/>
    </location>
</feature>
<name>A0AA39Q4B4_9AGAR</name>
<sequence length="721" mass="80962">MMRSETLPNPDQCLACRLPVEKVKRHKVGLSSSCAIVQTTQRRCTCPKKYEAPPEEPTVCVEPCVVQTDFPPCQPDFFNTDTGRRMSRPFLRPNASQHPNNGARVEDIMSGRYATTRPGRPSPSTSGGFTGASDHITLPIINDDYSQWHCPLSGDNGQRGASSTWPTSAHPEISPTSLFHSHPDPLSRFSDSDNRKRYQPYTRPGLLRRYTRESDKLQPVKFSTSVTSPQTFLAKGPEKNALGIPHHNHEYSPPSPVLASIGANHRFLGLRDSLANTLDHHRRLPPLNVDREGRRSPFLRRPHIRYRATSPDIEDRHEDTLNRYQLPTPPENSPLHPSPLPPNFRGFSDDHRPWRSRYNYPPREVSRERDHRDVRGTPKGLPTPISNSPVHRTLLEDSHSVDNIPPSNIADMSLGMADSTRARNDGFTRPKVLHSAFEDAVFGPSQNKKIAASSRSLPAPINDLPIREALFDSNHSKERFQTSGVSTTSMTTDTPIHDSPHDGMQPPDGSVYEPPSPPNVPQPIVTLPISGPQAASTSYGLPTSDDEEVDQLAEDDPQPAPVYSRFQFMPRNTTSRTYKTIFYPNDDGPPISPWNTRAMMALADPDHSSIYDDIRRMHFHEKCSKVDSLDTVEPGRVSRPQLFYDSSMSETVQNSPYPRLYSSQTTISSINVPSKLKTYFPPSPIPFHRRCTIILKHSHCLVLPSRTKTRPHPNSIPWLTN</sequence>